<keyword evidence="3" id="KW-0479">Metal-binding</keyword>
<proteinExistence type="inferred from homology"/>
<keyword evidence="5" id="KW-0470">Melanin biosynthesis</keyword>
<name>A0ABR1U327_9PEZI</name>
<dbReference type="InterPro" id="IPR002227">
    <property type="entry name" value="Tyrosinase_Cu-bd"/>
</dbReference>
<keyword evidence="11" id="KW-1185">Reference proteome</keyword>
<feature type="region of interest" description="Disordered" evidence="8">
    <location>
        <begin position="1"/>
        <end position="20"/>
    </location>
</feature>
<dbReference type="InterPro" id="IPR050316">
    <property type="entry name" value="Tyrosinase/Hemocyanin"/>
</dbReference>
<evidence type="ECO:0000256" key="5">
    <source>
        <dbReference type="ARBA" id="ARBA00023101"/>
    </source>
</evidence>
<dbReference type="Proteomes" id="UP001446871">
    <property type="component" value="Unassembled WGS sequence"/>
</dbReference>
<keyword evidence="4" id="KW-0186">Copper</keyword>
<comment type="catalytic activity">
    <reaction evidence="7">
        <text>L-tyrosine + O2 = L-dopaquinone + H2O</text>
        <dbReference type="Rhea" id="RHEA:18117"/>
        <dbReference type="ChEBI" id="CHEBI:15377"/>
        <dbReference type="ChEBI" id="CHEBI:15379"/>
        <dbReference type="ChEBI" id="CHEBI:57924"/>
        <dbReference type="ChEBI" id="CHEBI:58315"/>
        <dbReference type="EC" id="1.14.18.1"/>
    </reaction>
</comment>
<comment type="similarity">
    <text evidence="1">Belongs to the tyrosinase family.</text>
</comment>
<evidence type="ECO:0000256" key="7">
    <source>
        <dbReference type="ARBA" id="ARBA00048881"/>
    </source>
</evidence>
<evidence type="ECO:0000256" key="3">
    <source>
        <dbReference type="ARBA" id="ARBA00022723"/>
    </source>
</evidence>
<dbReference type="EC" id="1.14.18.1" evidence="2"/>
<accession>A0ABR1U327</accession>
<reference evidence="10 11" key="1">
    <citation type="submission" date="2023-01" db="EMBL/GenBank/DDBJ databases">
        <title>Analysis of 21 Apiospora genomes using comparative genomics revels a genus with tremendous synthesis potential of carbohydrate active enzymes and secondary metabolites.</title>
        <authorList>
            <person name="Sorensen T."/>
        </authorList>
    </citation>
    <scope>NUCLEOTIDE SEQUENCE [LARGE SCALE GENOMIC DNA]</scope>
    <source>
        <strain evidence="10 11">CBS 83171</strain>
    </source>
</reference>
<evidence type="ECO:0000313" key="10">
    <source>
        <dbReference type="EMBL" id="KAK8053305.1"/>
    </source>
</evidence>
<dbReference type="Pfam" id="PF00264">
    <property type="entry name" value="Tyrosinase"/>
    <property type="match status" value="1"/>
</dbReference>
<comment type="caution">
    <text evidence="10">The sequence shown here is derived from an EMBL/GenBank/DDBJ whole genome shotgun (WGS) entry which is preliminary data.</text>
</comment>
<dbReference type="Gene3D" id="1.10.1280.10">
    <property type="entry name" value="Di-copper center containing domain from catechol oxidase"/>
    <property type="match status" value="1"/>
</dbReference>
<comment type="catalytic activity">
    <reaction evidence="6">
        <text>2 L-dopa + O2 = 2 L-dopaquinone + 2 H2O</text>
        <dbReference type="Rhea" id="RHEA:34287"/>
        <dbReference type="ChEBI" id="CHEBI:15377"/>
        <dbReference type="ChEBI" id="CHEBI:15379"/>
        <dbReference type="ChEBI" id="CHEBI:57504"/>
        <dbReference type="ChEBI" id="CHEBI:57924"/>
        <dbReference type="EC" id="1.14.18.1"/>
    </reaction>
</comment>
<sequence length="645" mass="72997">MSHSNKPKETPTELLKRKDITKLTRSEEDNLISAFDAIQKLSPDHEDSFFNIASFHGAPFRGAGYANQNWWGGYCNHGNVLFPTWHRAYVLRLEQSLEKHGLTIKLPYWNEIKNHEKDKPPPGLPEIFLKRNWTTLKGKLFEPNPLYSYTYQKNIIDHASPKDGVEYTKPLGKSTVRYPFSGLYGVRDIDDTEYHNDYYTKLGDEECSRILNDNIKMWLEEEHYPPDMKPPHSRPARLKYFYLRCLETETYTIFSNNTSAQAWNDQYYHDKEHSEDKFRYSLEMPHDGMHLALGGFEVPSHVLSFVRNANGDMGENNTAAFDPIFFFIIALSILFSRSVDGQGPTPGMTGADFLSMDTPLKPFHQWDDPDKPFINDTKKPFLTSKVCGSLDASSFKEAIQSLKDPPELEPYKGKGSEKSSEVSHYARVSDVTRANIRGSFVIAAWAQENPKEGKEKLCRKMVSCFPVLSRWNVADCANCQSHLDIKAHLPLHGITDLDNTTVTARKTQARSSLYLLSDLYFRRSSPQTPALIGRPDRVPLVALEVLIVVGGVKDPGHRVELDTTVAILEHLALPLVDGGHAELAVAVGETLVQVGREARARSGRRTDSSRMRYGLAMVLGSTLIGGKSHLPCCNRSWRLYPVRSD</sequence>
<dbReference type="SUPFAM" id="SSF48056">
    <property type="entry name" value="Di-copper centre-containing domain"/>
    <property type="match status" value="1"/>
</dbReference>
<protein>
    <recommendedName>
        <fullName evidence="2">tyrosinase</fullName>
        <ecNumber evidence="2">1.14.18.1</ecNumber>
    </recommendedName>
</protein>
<feature type="domain" description="Tyrosinase copper-binding" evidence="9">
    <location>
        <begin position="77"/>
        <end position="94"/>
    </location>
</feature>
<dbReference type="PANTHER" id="PTHR11474">
    <property type="entry name" value="TYROSINASE FAMILY MEMBER"/>
    <property type="match status" value="1"/>
</dbReference>
<evidence type="ECO:0000256" key="8">
    <source>
        <dbReference type="SAM" id="MobiDB-lite"/>
    </source>
</evidence>
<dbReference type="PROSITE" id="PS00497">
    <property type="entry name" value="TYROSINASE_1"/>
    <property type="match status" value="1"/>
</dbReference>
<evidence type="ECO:0000256" key="1">
    <source>
        <dbReference type="ARBA" id="ARBA00009928"/>
    </source>
</evidence>
<dbReference type="EMBL" id="JAQQWM010000008">
    <property type="protein sequence ID" value="KAK8053305.1"/>
    <property type="molecule type" value="Genomic_DNA"/>
</dbReference>
<evidence type="ECO:0000256" key="6">
    <source>
        <dbReference type="ARBA" id="ARBA00048233"/>
    </source>
</evidence>
<dbReference type="PANTHER" id="PTHR11474:SF76">
    <property type="entry name" value="SHKT DOMAIN-CONTAINING PROTEIN"/>
    <property type="match status" value="1"/>
</dbReference>
<evidence type="ECO:0000259" key="9">
    <source>
        <dbReference type="PROSITE" id="PS00497"/>
    </source>
</evidence>
<evidence type="ECO:0000313" key="11">
    <source>
        <dbReference type="Proteomes" id="UP001446871"/>
    </source>
</evidence>
<evidence type="ECO:0000256" key="2">
    <source>
        <dbReference type="ARBA" id="ARBA00011906"/>
    </source>
</evidence>
<gene>
    <name evidence="10" type="ORF">PG996_012606</name>
</gene>
<organism evidence="10 11">
    <name type="scientific">Apiospora saccharicola</name>
    <dbReference type="NCBI Taxonomy" id="335842"/>
    <lineage>
        <taxon>Eukaryota</taxon>
        <taxon>Fungi</taxon>
        <taxon>Dikarya</taxon>
        <taxon>Ascomycota</taxon>
        <taxon>Pezizomycotina</taxon>
        <taxon>Sordariomycetes</taxon>
        <taxon>Xylariomycetidae</taxon>
        <taxon>Amphisphaeriales</taxon>
        <taxon>Apiosporaceae</taxon>
        <taxon>Apiospora</taxon>
    </lineage>
</organism>
<dbReference type="InterPro" id="IPR008922">
    <property type="entry name" value="Di-copper_centre_dom_sf"/>
</dbReference>
<evidence type="ECO:0000256" key="4">
    <source>
        <dbReference type="ARBA" id="ARBA00023008"/>
    </source>
</evidence>